<evidence type="ECO:0000313" key="1">
    <source>
        <dbReference type="EMBL" id="QTA80700.1"/>
    </source>
</evidence>
<gene>
    <name evidence="1" type="ORF">dnl_30120</name>
</gene>
<reference evidence="1" key="1">
    <citation type="journal article" date="2021" name="Microb. Physiol.">
        <title>Proteogenomic Insights into the Physiology of Marine, Sulfate-Reducing, Filamentous Desulfonema limicola and Desulfonema magnum.</title>
        <authorList>
            <person name="Schnaars V."/>
            <person name="Wohlbrand L."/>
            <person name="Scheve S."/>
            <person name="Hinrichs C."/>
            <person name="Reinhardt R."/>
            <person name="Rabus R."/>
        </authorList>
    </citation>
    <scope>NUCLEOTIDE SEQUENCE</scope>
    <source>
        <strain evidence="1">5ac10</strain>
    </source>
</reference>
<dbReference type="RefSeq" id="WP_207692313.1">
    <property type="nucleotide sequence ID" value="NZ_CP061799.1"/>
</dbReference>
<proteinExistence type="predicted"/>
<keyword evidence="2" id="KW-1185">Reference proteome</keyword>
<accession>A0A975GGT4</accession>
<dbReference type="KEGG" id="dli:dnl_30120"/>
<dbReference type="EMBL" id="CP061799">
    <property type="protein sequence ID" value="QTA80700.1"/>
    <property type="molecule type" value="Genomic_DNA"/>
</dbReference>
<protein>
    <submittedName>
        <fullName evidence="1">Uncharacterized protein</fullName>
    </submittedName>
</protein>
<dbReference type="AlphaFoldDB" id="A0A975GGT4"/>
<sequence length="220" mass="24504">MEFDSYLSKKGTYEFLPFNNREAFENQLSKTKQCLIISSGWHYSQINEKFSLTPVMAGVRKGKTHQKRILAADNLSDLQSAAAGQIASATSIEHTVDELVFIFKQRIDPRKILKVPRDIDALMSVGIGISQSALAAESSLEKLHNIHPSLFKKIKILAAGNPSWLLIVSVHKEFRQDAGSIIEVLKNMPDDPSAESRIKMLGLDRWENIEDTGRLNAGGL</sequence>
<dbReference type="Proteomes" id="UP000663720">
    <property type="component" value="Chromosome"/>
</dbReference>
<name>A0A975GGT4_9BACT</name>
<evidence type="ECO:0000313" key="2">
    <source>
        <dbReference type="Proteomes" id="UP000663720"/>
    </source>
</evidence>
<organism evidence="1 2">
    <name type="scientific">Desulfonema limicola</name>
    <dbReference type="NCBI Taxonomy" id="45656"/>
    <lineage>
        <taxon>Bacteria</taxon>
        <taxon>Pseudomonadati</taxon>
        <taxon>Thermodesulfobacteriota</taxon>
        <taxon>Desulfobacteria</taxon>
        <taxon>Desulfobacterales</taxon>
        <taxon>Desulfococcaceae</taxon>
        <taxon>Desulfonema</taxon>
    </lineage>
</organism>